<proteinExistence type="predicted"/>
<evidence type="ECO:0000259" key="15">
    <source>
        <dbReference type="Pfam" id="PF14380"/>
    </source>
</evidence>
<protein>
    <recommendedName>
        <fullName evidence="2">non-specific serine/threonine protein kinase</fullName>
        <ecNumber evidence="2">2.7.11.1</ecNumber>
    </recommendedName>
</protein>
<dbReference type="InterPro" id="IPR032872">
    <property type="entry name" value="WAK_assoc_C"/>
</dbReference>
<keyword evidence="7 13" id="KW-1133">Transmembrane helix</keyword>
<organism evidence="16 17">
    <name type="scientific">Punica granatum</name>
    <name type="common">Pomegranate</name>
    <dbReference type="NCBI Taxonomy" id="22663"/>
    <lineage>
        <taxon>Eukaryota</taxon>
        <taxon>Viridiplantae</taxon>
        <taxon>Streptophyta</taxon>
        <taxon>Embryophyta</taxon>
        <taxon>Tracheophyta</taxon>
        <taxon>Spermatophyta</taxon>
        <taxon>Magnoliopsida</taxon>
        <taxon>eudicotyledons</taxon>
        <taxon>Gunneridae</taxon>
        <taxon>Pentapetalae</taxon>
        <taxon>rosids</taxon>
        <taxon>malvids</taxon>
        <taxon>Myrtales</taxon>
        <taxon>Lythraceae</taxon>
        <taxon>Punica</taxon>
    </lineage>
</organism>
<evidence type="ECO:0000256" key="7">
    <source>
        <dbReference type="ARBA" id="ARBA00022989"/>
    </source>
</evidence>
<evidence type="ECO:0000256" key="5">
    <source>
        <dbReference type="ARBA" id="ARBA00022741"/>
    </source>
</evidence>
<evidence type="ECO:0000256" key="2">
    <source>
        <dbReference type="ARBA" id="ARBA00012513"/>
    </source>
</evidence>
<name>A0A2I0HKE5_PUNGR</name>
<feature type="domain" description="Wall-associated receptor kinase C-terminal" evidence="15">
    <location>
        <begin position="136"/>
        <end position="219"/>
    </location>
</feature>
<feature type="non-terminal residue" evidence="16">
    <location>
        <position position="1"/>
    </location>
</feature>
<dbReference type="EMBL" id="PGOL01007949">
    <property type="protein sequence ID" value="PKI32199.1"/>
    <property type="molecule type" value="Genomic_DNA"/>
</dbReference>
<gene>
    <name evidence="16" type="ORF">CRG98_047408</name>
</gene>
<dbReference type="Proteomes" id="UP000233551">
    <property type="component" value="Unassembled WGS sequence"/>
</dbReference>
<dbReference type="InterPro" id="IPR025287">
    <property type="entry name" value="WAK_GUB"/>
</dbReference>
<dbReference type="GO" id="GO:0005524">
    <property type="term" value="F:ATP binding"/>
    <property type="evidence" value="ECO:0007669"/>
    <property type="project" value="UniProtKB-KW"/>
</dbReference>
<keyword evidence="5" id="KW-0547">Nucleotide-binding</keyword>
<dbReference type="EC" id="2.7.11.1" evidence="2"/>
<feature type="transmembrane region" description="Helical" evidence="13">
    <location>
        <begin position="231"/>
        <end position="254"/>
    </location>
</feature>
<evidence type="ECO:0000313" key="17">
    <source>
        <dbReference type="Proteomes" id="UP000233551"/>
    </source>
</evidence>
<evidence type="ECO:0000256" key="4">
    <source>
        <dbReference type="ARBA" id="ARBA00022729"/>
    </source>
</evidence>
<reference evidence="16 17" key="1">
    <citation type="submission" date="2017-11" db="EMBL/GenBank/DDBJ databases">
        <title>De-novo sequencing of pomegranate (Punica granatum L.) genome.</title>
        <authorList>
            <person name="Akparov Z."/>
            <person name="Amiraslanov A."/>
            <person name="Hajiyeva S."/>
            <person name="Abbasov M."/>
            <person name="Kaur K."/>
            <person name="Hamwieh A."/>
            <person name="Solovyev V."/>
            <person name="Salamov A."/>
            <person name="Braich B."/>
            <person name="Kosarev P."/>
            <person name="Mahmoud A."/>
            <person name="Hajiyev E."/>
            <person name="Babayeva S."/>
            <person name="Izzatullayeva V."/>
            <person name="Mammadov A."/>
            <person name="Mammadov A."/>
            <person name="Sharifova S."/>
            <person name="Ojaghi J."/>
            <person name="Eynullazada K."/>
            <person name="Bayramov B."/>
            <person name="Abdulazimova A."/>
            <person name="Shahmuradov I."/>
        </authorList>
    </citation>
    <scope>NUCLEOTIDE SEQUENCE [LARGE SCALE GENOMIC DNA]</scope>
    <source>
        <strain evidence="17">cv. AG2017</strain>
        <tissue evidence="16">Leaf</tissue>
    </source>
</reference>
<keyword evidence="6" id="KW-0067">ATP-binding</keyword>
<evidence type="ECO:0000256" key="10">
    <source>
        <dbReference type="ARBA" id="ARBA00047899"/>
    </source>
</evidence>
<comment type="catalytic activity">
    <reaction evidence="11">
        <text>L-seryl-[protein] + ATP = O-phospho-L-seryl-[protein] + ADP + H(+)</text>
        <dbReference type="Rhea" id="RHEA:17989"/>
        <dbReference type="Rhea" id="RHEA-COMP:9863"/>
        <dbReference type="Rhea" id="RHEA-COMP:11604"/>
        <dbReference type="ChEBI" id="CHEBI:15378"/>
        <dbReference type="ChEBI" id="CHEBI:29999"/>
        <dbReference type="ChEBI" id="CHEBI:30616"/>
        <dbReference type="ChEBI" id="CHEBI:83421"/>
        <dbReference type="ChEBI" id="CHEBI:456216"/>
        <dbReference type="EC" id="2.7.11.1"/>
    </reaction>
</comment>
<sequence>SPSPANCSTTFDCGPLRNLSYPFTGGGRPGHCGPPEFRLACPGNDSALLRAGSMSYHILELDQTRRSFVLSRSDLYNNTCLDGNYPNTTLNSTIFTYGPENEDLTLFYGCNTLMTLQPLNMFNCVINGSMSASYYLMGPIPNDPILNVSKCNVSVTVPILQSAVAMLTENRSMLKEALMEGFLVNYTNPYDEECGKCRGISGECGFDSVLGAPICVCGDRVCSVSGSKNQVTLGIGLALAGAGLTGLLLGFWIFSIRTKKRRKREAAAAAASAAESRSKDISGPPPSSKGILPISTTSYSRTTPSYPSSKSDLEKGSTYFGVQVFSYVELEEATHNFDPARELGDGGFGTVYY</sequence>
<dbReference type="GO" id="GO:0016020">
    <property type="term" value="C:membrane"/>
    <property type="evidence" value="ECO:0007669"/>
    <property type="project" value="UniProtKB-SubCell"/>
</dbReference>
<accession>A0A2I0HKE5</accession>
<evidence type="ECO:0000256" key="9">
    <source>
        <dbReference type="ARBA" id="ARBA00023180"/>
    </source>
</evidence>
<keyword evidence="4" id="KW-0732">Signal</keyword>
<dbReference type="PANTHER" id="PTHR46008:SF20">
    <property type="entry name" value="PROTEIN KINASE DOMAIN-CONTAINING PROTEIN"/>
    <property type="match status" value="1"/>
</dbReference>
<feature type="domain" description="Wall-associated receptor kinase galacturonan-binding" evidence="14">
    <location>
        <begin position="7"/>
        <end position="71"/>
    </location>
</feature>
<keyword evidence="3 13" id="KW-0812">Transmembrane</keyword>
<evidence type="ECO:0000256" key="8">
    <source>
        <dbReference type="ARBA" id="ARBA00023136"/>
    </source>
</evidence>
<comment type="caution">
    <text evidence="16">The sequence shown here is derived from an EMBL/GenBank/DDBJ whole genome shotgun (WGS) entry which is preliminary data.</text>
</comment>
<feature type="compositionally biased region" description="Low complexity" evidence="12">
    <location>
        <begin position="295"/>
        <end position="310"/>
    </location>
</feature>
<keyword evidence="8 13" id="KW-0472">Membrane</keyword>
<evidence type="ECO:0000256" key="12">
    <source>
        <dbReference type="SAM" id="MobiDB-lite"/>
    </source>
</evidence>
<evidence type="ECO:0000259" key="14">
    <source>
        <dbReference type="Pfam" id="PF13947"/>
    </source>
</evidence>
<keyword evidence="17" id="KW-1185">Reference proteome</keyword>
<dbReference type="PANTHER" id="PTHR46008">
    <property type="entry name" value="LEAF RUST 10 DISEASE-RESISTANCE LOCUS RECEPTOR-LIKE PROTEIN KINASE-LIKE 1.4"/>
    <property type="match status" value="1"/>
</dbReference>
<evidence type="ECO:0000256" key="1">
    <source>
        <dbReference type="ARBA" id="ARBA00004167"/>
    </source>
</evidence>
<evidence type="ECO:0000256" key="3">
    <source>
        <dbReference type="ARBA" id="ARBA00022692"/>
    </source>
</evidence>
<dbReference type="Pfam" id="PF14380">
    <property type="entry name" value="WAK_assoc"/>
    <property type="match status" value="1"/>
</dbReference>
<evidence type="ECO:0000313" key="16">
    <source>
        <dbReference type="EMBL" id="PKI32199.1"/>
    </source>
</evidence>
<dbReference type="GO" id="GO:0030247">
    <property type="term" value="F:polysaccharide binding"/>
    <property type="evidence" value="ECO:0007669"/>
    <property type="project" value="InterPro"/>
</dbReference>
<dbReference type="AlphaFoldDB" id="A0A2I0HKE5"/>
<comment type="subcellular location">
    <subcellularLocation>
        <location evidence="1">Membrane</location>
        <topology evidence="1">Single-pass membrane protein</topology>
    </subcellularLocation>
</comment>
<feature type="non-terminal residue" evidence="16">
    <location>
        <position position="353"/>
    </location>
</feature>
<evidence type="ECO:0000256" key="13">
    <source>
        <dbReference type="SAM" id="Phobius"/>
    </source>
</evidence>
<feature type="region of interest" description="Disordered" evidence="12">
    <location>
        <begin position="268"/>
        <end position="312"/>
    </location>
</feature>
<dbReference type="STRING" id="22663.A0A2I0HKE5"/>
<dbReference type="Pfam" id="PF13947">
    <property type="entry name" value="GUB_WAK_bind"/>
    <property type="match status" value="1"/>
</dbReference>
<keyword evidence="9" id="KW-0325">Glycoprotein</keyword>
<evidence type="ECO:0000256" key="6">
    <source>
        <dbReference type="ARBA" id="ARBA00022840"/>
    </source>
</evidence>
<evidence type="ECO:0000256" key="11">
    <source>
        <dbReference type="ARBA" id="ARBA00048679"/>
    </source>
</evidence>
<comment type="catalytic activity">
    <reaction evidence="10">
        <text>L-threonyl-[protein] + ATP = O-phospho-L-threonyl-[protein] + ADP + H(+)</text>
        <dbReference type="Rhea" id="RHEA:46608"/>
        <dbReference type="Rhea" id="RHEA-COMP:11060"/>
        <dbReference type="Rhea" id="RHEA-COMP:11605"/>
        <dbReference type="ChEBI" id="CHEBI:15378"/>
        <dbReference type="ChEBI" id="CHEBI:30013"/>
        <dbReference type="ChEBI" id="CHEBI:30616"/>
        <dbReference type="ChEBI" id="CHEBI:61977"/>
        <dbReference type="ChEBI" id="CHEBI:456216"/>
        <dbReference type="EC" id="2.7.11.1"/>
    </reaction>
</comment>
<dbReference type="GO" id="GO:0004674">
    <property type="term" value="F:protein serine/threonine kinase activity"/>
    <property type="evidence" value="ECO:0007669"/>
    <property type="project" value="UniProtKB-KW"/>
</dbReference>
<dbReference type="Gene3D" id="3.30.200.20">
    <property type="entry name" value="Phosphorylase Kinase, domain 1"/>
    <property type="match status" value="1"/>
</dbReference>